<gene>
    <name evidence="2" type="ORF">HJO_03630</name>
</gene>
<keyword evidence="1" id="KW-1133">Transmembrane helix</keyword>
<comment type="caution">
    <text evidence="2">The sequence shown here is derived from an EMBL/GenBank/DDBJ whole genome shotgun (WGS) entry which is preliminary data.</text>
</comment>
<sequence>MRLDVGCHDRDVMYAARLRPGLLGHSAGLSCFPLIILSASMRLRKNKGKERRMAIVREPYGFMNADGGRLKETYGGPPGKVFVECMRIRPDNVESTTAIVFSHPIGGGSFLPLVSALARAGHHVIYCNPRYRGNDTALIMEKCVLDLGGCIADAKTRFGYEKIVLGGWSGGGSLSLFYQDQAEHPTITETPAGDSVDLAGAGLIPADAILLLAAHVSRSTTMTEWLDPSILDEDRPFDRDPELDIHAADCPHQPPYSAEFVEQFRAAQVARNRRITARALEQLAEIRASAEPDGERCFVVQGTMCDVRWLDPAQDPSDRRPGTCYLGDPRIANDGPVGLARFTTLRSWLSQWSLDESRADGVGNASRVSCPVLVISNSADLACTPSHAQRLYAAVASEDKQIETIKGADHYYIERPDLLPAAVKTVSDWMRARRLFGAPAPQG</sequence>
<dbReference type="GO" id="GO:0016787">
    <property type="term" value="F:hydrolase activity"/>
    <property type="evidence" value="ECO:0007669"/>
    <property type="project" value="UniProtKB-KW"/>
</dbReference>
<dbReference type="PROSITE" id="PS51257">
    <property type="entry name" value="PROKAR_LIPOPROTEIN"/>
    <property type="match status" value="1"/>
</dbReference>
<accession>A0A059FUU4</accession>
<evidence type="ECO:0000256" key="1">
    <source>
        <dbReference type="SAM" id="Phobius"/>
    </source>
</evidence>
<dbReference type="SUPFAM" id="SSF53474">
    <property type="entry name" value="alpha/beta-Hydrolases"/>
    <property type="match status" value="1"/>
</dbReference>
<proteinExistence type="predicted"/>
<keyword evidence="3" id="KW-1185">Reference proteome</keyword>
<keyword evidence="1" id="KW-0472">Membrane</keyword>
<protein>
    <submittedName>
        <fullName evidence="2">Alpha/beta hydrolase fold protein</fullName>
    </submittedName>
</protein>
<dbReference type="InterPro" id="IPR029058">
    <property type="entry name" value="AB_hydrolase_fold"/>
</dbReference>
<dbReference type="PATRIC" id="fig|1280950.3.peg.740"/>
<organism evidence="2 3">
    <name type="scientific">Hyphomonas johnsonii MHS-2</name>
    <dbReference type="NCBI Taxonomy" id="1280950"/>
    <lineage>
        <taxon>Bacteria</taxon>
        <taxon>Pseudomonadati</taxon>
        <taxon>Pseudomonadota</taxon>
        <taxon>Alphaproteobacteria</taxon>
        <taxon>Hyphomonadales</taxon>
        <taxon>Hyphomonadaceae</taxon>
        <taxon>Hyphomonas</taxon>
    </lineage>
</organism>
<dbReference type="EMBL" id="ARYK01000001">
    <property type="protein sequence ID" value="KCZ94434.1"/>
    <property type="molecule type" value="Genomic_DNA"/>
</dbReference>
<evidence type="ECO:0000313" key="3">
    <source>
        <dbReference type="Proteomes" id="UP000025171"/>
    </source>
</evidence>
<dbReference type="STRING" id="1280950.HJO_03630"/>
<feature type="transmembrane region" description="Helical" evidence="1">
    <location>
        <begin position="22"/>
        <end position="43"/>
    </location>
</feature>
<dbReference type="Gene3D" id="3.40.50.1820">
    <property type="entry name" value="alpha/beta hydrolase"/>
    <property type="match status" value="1"/>
</dbReference>
<dbReference type="AlphaFoldDB" id="A0A059FUU4"/>
<keyword evidence="2" id="KW-0378">Hydrolase</keyword>
<reference evidence="2 3" key="1">
    <citation type="journal article" date="2014" name="Antonie Van Leeuwenhoek">
        <title>Hyphomonas beringensis sp. nov. and Hyphomonas chukchiensis sp. nov., isolated from surface seawater of the Bering Sea and Chukchi Sea.</title>
        <authorList>
            <person name="Li C."/>
            <person name="Lai Q."/>
            <person name="Li G."/>
            <person name="Dong C."/>
            <person name="Wang J."/>
            <person name="Liao Y."/>
            <person name="Shao Z."/>
        </authorList>
    </citation>
    <scope>NUCLEOTIDE SEQUENCE [LARGE SCALE GENOMIC DNA]</scope>
    <source>
        <strain evidence="2 3">MHS-2</strain>
    </source>
</reference>
<dbReference type="eggNOG" id="COG1073">
    <property type="taxonomic scope" value="Bacteria"/>
</dbReference>
<keyword evidence="1" id="KW-0812">Transmembrane</keyword>
<dbReference type="Proteomes" id="UP000025171">
    <property type="component" value="Unassembled WGS sequence"/>
</dbReference>
<name>A0A059FUU4_9PROT</name>
<evidence type="ECO:0000313" key="2">
    <source>
        <dbReference type="EMBL" id="KCZ94434.1"/>
    </source>
</evidence>